<dbReference type="PANTHER" id="PTHR22948:SF76">
    <property type="entry name" value="FI20010P1-RELATED"/>
    <property type="match status" value="1"/>
</dbReference>
<dbReference type="AlphaFoldDB" id="A0A084WHB4"/>
<dbReference type="SMART" id="SM00333">
    <property type="entry name" value="TUDOR"/>
    <property type="match status" value="1"/>
</dbReference>
<dbReference type="InterPro" id="IPR002999">
    <property type="entry name" value="Tudor"/>
</dbReference>
<dbReference type="PANTHER" id="PTHR22948">
    <property type="entry name" value="TUDOR DOMAIN CONTAINING PROTEIN"/>
    <property type="match status" value="1"/>
</dbReference>
<evidence type="ECO:0000313" key="3">
    <source>
        <dbReference type="EMBL" id="KFB49608.1"/>
    </source>
</evidence>
<dbReference type="Gene3D" id="2.30.30.140">
    <property type="match status" value="1"/>
</dbReference>
<keyword evidence="5" id="KW-1185">Reference proteome</keyword>
<feature type="domain" description="Tudor" evidence="2">
    <location>
        <begin position="176"/>
        <end position="233"/>
    </location>
</feature>
<dbReference type="InterPro" id="IPR035437">
    <property type="entry name" value="SNase_OB-fold_sf"/>
</dbReference>
<dbReference type="VEuPathDB" id="VectorBase:ASIC017623"/>
<dbReference type="EnsemblMetazoa" id="ASIC017623-RA">
    <property type="protein sequence ID" value="ASIC017623-PA"/>
    <property type="gene ID" value="ASIC017623"/>
</dbReference>
<sequence>MMKPKPERTPVQRENNRPDSVQWAVPVSAKLPVPETTKSVVPVSAKPVESENTIIKQVPKQKNNQPYLGRATCDHTNETVAPRTNSGSEKDWINMLSLPPNVMNLSSKIVEPDLSTFATRGSIVKLYVLNVFNPNRIWVRCSFHMAMFRKLQEELAQEYTYSTQDYERSLYLTKETAQRGLYCAARWEGSWYRAKIVGPLMGDSVKLNLIDLGLIEMVDISQLRYLASIFSKPEVLVVRASLAYLVPRKHFWRRADSDHLQKMLVNSELFSATIVNYDEVVSVA</sequence>
<dbReference type="Proteomes" id="UP000030765">
    <property type="component" value="Unassembled WGS sequence"/>
</dbReference>
<reference evidence="3 5" key="1">
    <citation type="journal article" date="2014" name="BMC Genomics">
        <title>Genome sequence of Anopheles sinensis provides insight into genetics basis of mosquito competence for malaria parasites.</title>
        <authorList>
            <person name="Zhou D."/>
            <person name="Zhang D."/>
            <person name="Ding G."/>
            <person name="Shi L."/>
            <person name="Hou Q."/>
            <person name="Ye Y."/>
            <person name="Xu Y."/>
            <person name="Zhou H."/>
            <person name="Xiong C."/>
            <person name="Li S."/>
            <person name="Yu J."/>
            <person name="Hong S."/>
            <person name="Yu X."/>
            <person name="Zou P."/>
            <person name="Chen C."/>
            <person name="Chang X."/>
            <person name="Wang W."/>
            <person name="Lv Y."/>
            <person name="Sun Y."/>
            <person name="Ma L."/>
            <person name="Shen B."/>
            <person name="Zhu C."/>
        </authorList>
    </citation>
    <scope>NUCLEOTIDE SEQUENCE [LARGE SCALE GENOMIC DNA]</scope>
</reference>
<dbReference type="Gene3D" id="2.40.50.90">
    <property type="match status" value="1"/>
</dbReference>
<dbReference type="InterPro" id="IPR050621">
    <property type="entry name" value="Tudor_domain_containing"/>
</dbReference>
<organism evidence="3">
    <name type="scientific">Anopheles sinensis</name>
    <name type="common">Mosquito</name>
    <dbReference type="NCBI Taxonomy" id="74873"/>
    <lineage>
        <taxon>Eukaryota</taxon>
        <taxon>Metazoa</taxon>
        <taxon>Ecdysozoa</taxon>
        <taxon>Arthropoda</taxon>
        <taxon>Hexapoda</taxon>
        <taxon>Insecta</taxon>
        <taxon>Pterygota</taxon>
        <taxon>Neoptera</taxon>
        <taxon>Endopterygota</taxon>
        <taxon>Diptera</taxon>
        <taxon>Nematocera</taxon>
        <taxon>Culicoidea</taxon>
        <taxon>Culicidae</taxon>
        <taxon>Anophelinae</taxon>
        <taxon>Anopheles</taxon>
    </lineage>
</organism>
<accession>A0A084WHB4</accession>
<evidence type="ECO:0000256" key="1">
    <source>
        <dbReference type="SAM" id="MobiDB-lite"/>
    </source>
</evidence>
<dbReference type="STRING" id="74873.A0A084WHB4"/>
<dbReference type="Pfam" id="PF00567">
    <property type="entry name" value="TUDOR"/>
    <property type="match status" value="1"/>
</dbReference>
<dbReference type="PROSITE" id="PS50304">
    <property type="entry name" value="TUDOR"/>
    <property type="match status" value="1"/>
</dbReference>
<protein>
    <submittedName>
        <fullName evidence="3">AGAP007964-PA-like protein</fullName>
    </submittedName>
    <submittedName>
        <fullName evidence="4">Tudor domain-containing protein</fullName>
    </submittedName>
</protein>
<evidence type="ECO:0000259" key="2">
    <source>
        <dbReference type="PROSITE" id="PS50304"/>
    </source>
</evidence>
<feature type="compositionally biased region" description="Basic and acidic residues" evidence="1">
    <location>
        <begin position="1"/>
        <end position="17"/>
    </location>
</feature>
<evidence type="ECO:0000313" key="4">
    <source>
        <dbReference type="EnsemblMetazoa" id="ASIC017623-PA"/>
    </source>
</evidence>
<proteinExistence type="predicted"/>
<dbReference type="EMBL" id="KE525346">
    <property type="protein sequence ID" value="KFB49608.1"/>
    <property type="molecule type" value="Genomic_DNA"/>
</dbReference>
<dbReference type="SUPFAM" id="SSF63748">
    <property type="entry name" value="Tudor/PWWP/MBT"/>
    <property type="match status" value="1"/>
</dbReference>
<dbReference type="EMBL" id="ATLV01023800">
    <property type="status" value="NOT_ANNOTATED_CDS"/>
    <property type="molecule type" value="Genomic_DNA"/>
</dbReference>
<dbReference type="GO" id="GO:0005737">
    <property type="term" value="C:cytoplasm"/>
    <property type="evidence" value="ECO:0007669"/>
    <property type="project" value="UniProtKB-ARBA"/>
</dbReference>
<gene>
    <name evidence="3" type="ORF">ZHAS_00017623</name>
</gene>
<dbReference type="OrthoDB" id="10034606at2759"/>
<name>A0A084WHB4_ANOSI</name>
<evidence type="ECO:0000313" key="5">
    <source>
        <dbReference type="Proteomes" id="UP000030765"/>
    </source>
</evidence>
<reference evidence="4" key="2">
    <citation type="submission" date="2020-05" db="UniProtKB">
        <authorList>
            <consortium name="EnsemblMetazoa"/>
        </authorList>
    </citation>
    <scope>IDENTIFICATION</scope>
</reference>
<feature type="region of interest" description="Disordered" evidence="1">
    <location>
        <begin position="1"/>
        <end position="21"/>
    </location>
</feature>